<dbReference type="EMBL" id="CP018171">
    <property type="protein sequence ID" value="APH71447.1"/>
    <property type="molecule type" value="Genomic_DNA"/>
</dbReference>
<keyword evidence="4" id="KW-1185">Reference proteome</keyword>
<comment type="similarity">
    <text evidence="1">Belongs to the myoviridae tail sheath protein family.</text>
</comment>
<evidence type="ECO:0000256" key="1">
    <source>
        <dbReference type="ARBA" id="ARBA00008005"/>
    </source>
</evidence>
<dbReference type="OrthoDB" id="5442644at2"/>
<proteinExistence type="inferred from homology"/>
<accession>A0A1L3SPU1</accession>
<protein>
    <recommendedName>
        <fullName evidence="2">Tail sheath protein subtilisin-like domain-containing protein</fullName>
    </recommendedName>
</protein>
<dbReference type="Proteomes" id="UP000182840">
    <property type="component" value="Chromosome"/>
</dbReference>
<dbReference type="KEGG" id="meso:BSQ44_08760"/>
<evidence type="ECO:0000313" key="4">
    <source>
        <dbReference type="Proteomes" id="UP000182840"/>
    </source>
</evidence>
<organism evidence="3 4">
    <name type="scientific">Aquibium oceanicum</name>
    <dbReference type="NCBI Taxonomy" id="1670800"/>
    <lineage>
        <taxon>Bacteria</taxon>
        <taxon>Pseudomonadati</taxon>
        <taxon>Pseudomonadota</taxon>
        <taxon>Alphaproteobacteria</taxon>
        <taxon>Hyphomicrobiales</taxon>
        <taxon>Phyllobacteriaceae</taxon>
        <taxon>Aquibium</taxon>
    </lineage>
</organism>
<feature type="domain" description="Tail sheath protein subtilisin-like" evidence="2">
    <location>
        <begin position="204"/>
        <end position="372"/>
    </location>
</feature>
<evidence type="ECO:0000259" key="2">
    <source>
        <dbReference type="Pfam" id="PF04984"/>
    </source>
</evidence>
<evidence type="ECO:0000313" key="3">
    <source>
        <dbReference type="EMBL" id="APH71447.1"/>
    </source>
</evidence>
<dbReference type="RefSeq" id="WP_072603117.1">
    <property type="nucleotide sequence ID" value="NZ_CP018171.1"/>
</dbReference>
<gene>
    <name evidence="3" type="ORF">BSQ44_08760</name>
</gene>
<dbReference type="InterPro" id="IPR035089">
    <property type="entry name" value="Phage_sheath_subtilisin"/>
</dbReference>
<reference evidence="4" key="1">
    <citation type="submission" date="2016-11" db="EMBL/GenBank/DDBJ databases">
        <title>Mesorhizobium oceanicum sp. nov., isolated from deep seawater in South China Sea.</title>
        <authorList>
            <person name="Fu G.-Y."/>
        </authorList>
    </citation>
    <scope>NUCLEOTIDE SEQUENCE [LARGE SCALE GENOMIC DNA]</scope>
    <source>
        <strain evidence="4">B7</strain>
    </source>
</reference>
<dbReference type="AlphaFoldDB" id="A0A1L3SPU1"/>
<dbReference type="STRING" id="1670800.BSQ44_08760"/>
<sequence length="497" mass="53133">MTVFNYIPGNLVAPIFTFEVNSGGQFENSSRMLLVGHKISGGLMTDNVPVICPSTMEGRRLAGAGSMLDDMVRAVRRNAPAQELWIVSVPATGTAEVRTLTVDSVPAAGGVGVIEIAGEPIQITIGAGDTADDVAAALHAAITGYYNPLTEASLPYTSAVADEVVTLTARHAGALLSDIDIFIPVLDGSNAFTGRITEAVVTAGSGNPDLSAALAALGDDPFDWIVSPFSDATNIGRYKSLLSDVSGRWAWNVQLYGHVFYPLTDTISNLTTHGLAQDNRHISCLARPASADTPHPAWTWAAAIVGAIVVWLSNGANGNVSRGQSGVWVEGIAPPRDRTKWYGYATRDSMLRSGLSTFKVDSTGTVLIDKIITMQRTTNGVTDTTFRDIQKIGQLTYALRKFRTALTMEHGQKAIADDNPGNVGAVSTPRDIAATFMHTYQEMVLTGILENPVRAAELLDVRRDTDNPNRVNVYAPLDMVNPLDIIAANTVVYSQFR</sequence>
<dbReference type="Pfam" id="PF04984">
    <property type="entry name" value="Phage_sheath_1"/>
    <property type="match status" value="1"/>
</dbReference>
<name>A0A1L3SPU1_9HYPH</name>